<evidence type="ECO:0000259" key="3">
    <source>
        <dbReference type="PROSITE" id="PS50048"/>
    </source>
</evidence>
<evidence type="ECO:0000313" key="4">
    <source>
        <dbReference type="EMBL" id="KAF1985714.1"/>
    </source>
</evidence>
<evidence type="ECO:0000313" key="5">
    <source>
        <dbReference type="Proteomes" id="UP000800041"/>
    </source>
</evidence>
<accession>A0A6G1GY24</accession>
<dbReference type="GO" id="GO:0008270">
    <property type="term" value="F:zinc ion binding"/>
    <property type="evidence" value="ECO:0007669"/>
    <property type="project" value="InterPro"/>
</dbReference>
<feature type="domain" description="Zn(2)-C6 fungal-type" evidence="3">
    <location>
        <begin position="228"/>
        <end position="257"/>
    </location>
</feature>
<dbReference type="PROSITE" id="PS50048">
    <property type="entry name" value="ZN2_CY6_FUNGAL_2"/>
    <property type="match status" value="1"/>
</dbReference>
<reference evidence="4" key="1">
    <citation type="journal article" date="2020" name="Stud. Mycol.">
        <title>101 Dothideomycetes genomes: a test case for predicting lifestyles and emergence of pathogens.</title>
        <authorList>
            <person name="Haridas S."/>
            <person name="Albert R."/>
            <person name="Binder M."/>
            <person name="Bloem J."/>
            <person name="Labutti K."/>
            <person name="Salamov A."/>
            <person name="Andreopoulos B."/>
            <person name="Baker S."/>
            <person name="Barry K."/>
            <person name="Bills G."/>
            <person name="Bluhm B."/>
            <person name="Cannon C."/>
            <person name="Castanera R."/>
            <person name="Culley D."/>
            <person name="Daum C."/>
            <person name="Ezra D."/>
            <person name="Gonzalez J."/>
            <person name="Henrissat B."/>
            <person name="Kuo A."/>
            <person name="Liang C."/>
            <person name="Lipzen A."/>
            <person name="Lutzoni F."/>
            <person name="Magnuson J."/>
            <person name="Mondo S."/>
            <person name="Nolan M."/>
            <person name="Ohm R."/>
            <person name="Pangilinan J."/>
            <person name="Park H.-J."/>
            <person name="Ramirez L."/>
            <person name="Alfaro M."/>
            <person name="Sun H."/>
            <person name="Tritt A."/>
            <person name="Yoshinaga Y."/>
            <person name="Zwiers L.-H."/>
            <person name="Turgeon B."/>
            <person name="Goodwin S."/>
            <person name="Spatafora J."/>
            <person name="Crous P."/>
            <person name="Grigoriev I."/>
        </authorList>
    </citation>
    <scope>NUCLEOTIDE SEQUENCE</scope>
    <source>
        <strain evidence="4">CBS 113979</strain>
    </source>
</reference>
<feature type="region of interest" description="Disordered" evidence="2">
    <location>
        <begin position="638"/>
        <end position="715"/>
    </location>
</feature>
<dbReference type="PANTHER" id="PTHR47785:SF4">
    <property type="entry name" value="ZN(II)2CYS6 TRANSCRIPTION FACTOR (EUROFUNG)"/>
    <property type="match status" value="1"/>
</dbReference>
<dbReference type="Pfam" id="PF00172">
    <property type="entry name" value="Zn_clus"/>
    <property type="match status" value="1"/>
</dbReference>
<dbReference type="CDD" id="cd00067">
    <property type="entry name" value="GAL4"/>
    <property type="match status" value="1"/>
</dbReference>
<feature type="compositionally biased region" description="Polar residues" evidence="2">
    <location>
        <begin position="104"/>
        <end position="120"/>
    </location>
</feature>
<feature type="compositionally biased region" description="Polar residues" evidence="2">
    <location>
        <begin position="1117"/>
        <end position="1128"/>
    </location>
</feature>
<feature type="compositionally biased region" description="Basic and acidic residues" evidence="2">
    <location>
        <begin position="1"/>
        <end position="16"/>
    </location>
</feature>
<feature type="region of interest" description="Disordered" evidence="2">
    <location>
        <begin position="1115"/>
        <end position="1147"/>
    </location>
</feature>
<feature type="compositionally biased region" description="Pro residues" evidence="2">
    <location>
        <begin position="57"/>
        <end position="70"/>
    </location>
</feature>
<dbReference type="InterPro" id="IPR001138">
    <property type="entry name" value="Zn2Cys6_DnaBD"/>
</dbReference>
<feature type="compositionally biased region" description="Polar residues" evidence="2">
    <location>
        <begin position="1135"/>
        <end position="1147"/>
    </location>
</feature>
<feature type="compositionally biased region" description="Polar residues" evidence="2">
    <location>
        <begin position="452"/>
        <end position="467"/>
    </location>
</feature>
<dbReference type="Gene3D" id="4.10.240.10">
    <property type="entry name" value="Zn(2)-C6 fungal-type DNA-binding domain"/>
    <property type="match status" value="1"/>
</dbReference>
<gene>
    <name evidence="4" type="ORF">K402DRAFT_421654</name>
</gene>
<evidence type="ECO:0000256" key="2">
    <source>
        <dbReference type="SAM" id="MobiDB-lite"/>
    </source>
</evidence>
<dbReference type="InterPro" id="IPR036864">
    <property type="entry name" value="Zn2-C6_fun-type_DNA-bd_sf"/>
</dbReference>
<sequence length="1147" mass="126751">MELERRPAAKKAKLDAAHAATSEPAASQQPQYPPRPLTHHFSNHHPPSQHPHMHGGRPPPPPHQTSPPAPAYHADGPPHHDPRVLPVPTGALAFNDHRARPESAQFTQRSPSFSVDSSSGHHPAKTPQPTGPEPNRHPGTAVHDRSPPPRPMEHQPPPPPPAYPGMEHHVNGMRAPNGYPPQQHQADPYGMPGGGPAGGYHHQYAPAQPYVTANQMYPRKKQVRATQACNQCRTRKQKCDENRPCAFCKENGTQCEYKEVPPAKQDRTMAEFMTKIEQGFGNLENVMTKLSYRLENVERQLSGRPPLSKEQRLEAMSETPEGMDYSPEEHPQELPAQQSRVAHSEPASHAMESREPSNHHFANSVPGTAKGTPSVLDSENLEEIGGSGLTHGHLTGAHHLRGWTFIARLFDDAGVPNESYVMQQEINAGLLKLYGFGQGDDEGEGAHEGSEKSISSSPGTVGMQGSNYAAPHPPLRDSWGHGFTSSATDVRPPEQSRPSGIHLDPGMDLTEETIRRCLRSYLDNMHILHPILDESKLRRMVNTFVERYSPYPASKHSPSFAMPAIPTGGVGMKRKRSLQGMGAGSPDAVPAYPSRPMMLAMPERSIGNAIILLVLALGRICEHTDWLPGTHGYDSAKAPIGGHAQMPQPPPYHGPNIKAESPTATFKAVSSYTHSPSSNHSMTSPQNEPIRFETSSRASSHDGSGSGFVPPEAPRKNTDIYPGLAYYALASDILGNHNGGTTLAHVQANILAGLYMGQLVRVLESYYWINNACRSVFILVNRYMPYLKEGGTKEPLPHDLSPEKFNLIKFAFWTCVQLESDIFAEFESLPKTTISELEDKIQLPSSISGHRVEEHSNSQESLILLYYLNQIQARRTLNRATNALYAREANTEKGARKRPTWADADAQMMWGQLQAWKRTIPPPIQWKDDDPPATNVNAARLRGKYYGTAYMITRPFLYHAVHMMTMTDDQWEIEETPNTPTDLPQVTISRYGAVSDPSAETHNERNKRDIIMAAKICVDMAMRSTVAFDGLSPNRWPITNVHGTAQAQFGNVLLLCAVRRSWLRRMVPHDKLLALIDRTITLMRWLAPLSPTMKTNVAILENTRRIMEGQKFRAETPRNTIASTSTPSPAGFVSSAHNSFNSSGTPH</sequence>
<dbReference type="GO" id="GO:0000981">
    <property type="term" value="F:DNA-binding transcription factor activity, RNA polymerase II-specific"/>
    <property type="evidence" value="ECO:0007669"/>
    <property type="project" value="InterPro"/>
</dbReference>
<evidence type="ECO:0000256" key="1">
    <source>
        <dbReference type="ARBA" id="ARBA00023242"/>
    </source>
</evidence>
<dbReference type="PROSITE" id="PS00463">
    <property type="entry name" value="ZN2_CY6_FUNGAL_1"/>
    <property type="match status" value="1"/>
</dbReference>
<feature type="region of interest" description="Disordered" evidence="2">
    <location>
        <begin position="441"/>
        <end position="506"/>
    </location>
</feature>
<dbReference type="SUPFAM" id="SSF57701">
    <property type="entry name" value="Zn2/Cys6 DNA-binding domain"/>
    <property type="match status" value="1"/>
</dbReference>
<dbReference type="Proteomes" id="UP000800041">
    <property type="component" value="Unassembled WGS sequence"/>
</dbReference>
<feature type="compositionally biased region" description="Low complexity" evidence="2">
    <location>
        <begin position="670"/>
        <end position="681"/>
    </location>
</feature>
<dbReference type="CDD" id="cd12148">
    <property type="entry name" value="fungal_TF_MHR"/>
    <property type="match status" value="1"/>
</dbReference>
<protein>
    <recommendedName>
        <fullName evidence="3">Zn(2)-C6 fungal-type domain-containing protein</fullName>
    </recommendedName>
</protein>
<proteinExistence type="predicted"/>
<dbReference type="EMBL" id="ML977160">
    <property type="protein sequence ID" value="KAF1985714.1"/>
    <property type="molecule type" value="Genomic_DNA"/>
</dbReference>
<keyword evidence="1" id="KW-0539">Nucleus</keyword>
<feature type="region of interest" description="Disordered" evidence="2">
    <location>
        <begin position="1"/>
        <end position="195"/>
    </location>
</feature>
<organism evidence="4 5">
    <name type="scientific">Aulographum hederae CBS 113979</name>
    <dbReference type="NCBI Taxonomy" id="1176131"/>
    <lineage>
        <taxon>Eukaryota</taxon>
        <taxon>Fungi</taxon>
        <taxon>Dikarya</taxon>
        <taxon>Ascomycota</taxon>
        <taxon>Pezizomycotina</taxon>
        <taxon>Dothideomycetes</taxon>
        <taxon>Pleosporomycetidae</taxon>
        <taxon>Aulographales</taxon>
        <taxon>Aulographaceae</taxon>
    </lineage>
</organism>
<feature type="region of interest" description="Disordered" evidence="2">
    <location>
        <begin position="301"/>
        <end position="383"/>
    </location>
</feature>
<feature type="compositionally biased region" description="Basic and acidic residues" evidence="2">
    <location>
        <begin position="142"/>
        <end position="153"/>
    </location>
</feature>
<keyword evidence="5" id="KW-1185">Reference proteome</keyword>
<dbReference type="SMART" id="SM00066">
    <property type="entry name" value="GAL4"/>
    <property type="match status" value="1"/>
</dbReference>
<feature type="compositionally biased region" description="Low complexity" evidence="2">
    <location>
        <begin position="17"/>
        <end position="26"/>
    </location>
</feature>
<dbReference type="InterPro" id="IPR053181">
    <property type="entry name" value="EcdB-like_regulator"/>
</dbReference>
<name>A0A6G1GY24_9PEZI</name>
<dbReference type="PANTHER" id="PTHR47785">
    <property type="entry name" value="ZN(II)2CYS6 TRANSCRIPTION FACTOR (EUROFUNG)-RELATED-RELATED"/>
    <property type="match status" value="1"/>
</dbReference>
<feature type="compositionally biased region" description="Pro residues" evidence="2">
    <location>
        <begin position="154"/>
        <end position="163"/>
    </location>
</feature>
<dbReference type="OrthoDB" id="5244761at2759"/>
<dbReference type="AlphaFoldDB" id="A0A6G1GY24"/>